<dbReference type="RefSeq" id="WP_145035719.1">
    <property type="nucleotide sequence ID" value="NZ_CP036347.1"/>
</dbReference>
<dbReference type="EMBL" id="CP036347">
    <property type="protein sequence ID" value="QDU00547.1"/>
    <property type="molecule type" value="Genomic_DNA"/>
</dbReference>
<dbReference type="Proteomes" id="UP000320722">
    <property type="component" value="Chromosome"/>
</dbReference>
<organism evidence="1 2">
    <name type="scientific">Gimesia chilikensis</name>
    <dbReference type="NCBI Taxonomy" id="2605989"/>
    <lineage>
        <taxon>Bacteria</taxon>
        <taxon>Pseudomonadati</taxon>
        <taxon>Planctomycetota</taxon>
        <taxon>Planctomycetia</taxon>
        <taxon>Planctomycetales</taxon>
        <taxon>Planctomycetaceae</taxon>
        <taxon>Gimesia</taxon>
    </lineage>
</organism>
<accession>A0A517W5L7</accession>
<sequence>MSDQALDVAYEHYLKQPHASKACHSFMESLRNANQVYESDCLLTWIKGEVDSEGHHIGPTPPATSEVGDYWFDTVAMHQAVYLFDKETEKHFWLSTSPVKTWQYSVFLRTATWKVIDDPFLTVDDILQSSRIAHLNQSGLVSNLYHEEASAYALWFHKRLCTEFDLKLGLSMKRSDLPINLQKSALRFWDNMRPDEDEENYRAAIRITEPPVEIQRDVLAEWETHSDIGLLTTTGGDCPMTPKEYGSRTEFVIFETLLDRAHFQRT</sequence>
<protein>
    <submittedName>
        <fullName evidence="1">Uncharacterized protein</fullName>
    </submittedName>
</protein>
<reference evidence="1 2" key="1">
    <citation type="submission" date="2019-02" db="EMBL/GenBank/DDBJ databases">
        <title>Deep-cultivation of Planctomycetes and their phenomic and genomic characterization uncovers novel biology.</title>
        <authorList>
            <person name="Wiegand S."/>
            <person name="Jogler M."/>
            <person name="Boedeker C."/>
            <person name="Pinto D."/>
            <person name="Vollmers J."/>
            <person name="Rivas-Marin E."/>
            <person name="Kohn T."/>
            <person name="Peeters S.H."/>
            <person name="Heuer A."/>
            <person name="Rast P."/>
            <person name="Oberbeckmann S."/>
            <person name="Bunk B."/>
            <person name="Jeske O."/>
            <person name="Meyerdierks A."/>
            <person name="Storesund J.E."/>
            <person name="Kallscheuer N."/>
            <person name="Luecker S."/>
            <person name="Lage O.M."/>
            <person name="Pohl T."/>
            <person name="Merkel B.J."/>
            <person name="Hornburger P."/>
            <person name="Mueller R.-W."/>
            <person name="Bruemmer F."/>
            <person name="Labrenz M."/>
            <person name="Spormann A.M."/>
            <person name="Op den Camp H."/>
            <person name="Overmann J."/>
            <person name="Amann R."/>
            <person name="Jetten M.S.M."/>
            <person name="Mascher T."/>
            <person name="Medema M.H."/>
            <person name="Devos D.P."/>
            <person name="Kaster A.-K."/>
            <person name="Ovreas L."/>
            <person name="Rohde M."/>
            <person name="Galperin M.Y."/>
            <person name="Jogler C."/>
        </authorList>
    </citation>
    <scope>NUCLEOTIDE SEQUENCE [LARGE SCALE GENOMIC DNA]</scope>
    <source>
        <strain evidence="1 2">V6</strain>
    </source>
</reference>
<evidence type="ECO:0000313" key="1">
    <source>
        <dbReference type="EMBL" id="QDU00547.1"/>
    </source>
</evidence>
<gene>
    <name evidence="1" type="ORF">V6x_02220</name>
</gene>
<evidence type="ECO:0000313" key="2">
    <source>
        <dbReference type="Proteomes" id="UP000320722"/>
    </source>
</evidence>
<name>A0A517W5L7_9PLAN</name>
<proteinExistence type="predicted"/>
<dbReference type="AlphaFoldDB" id="A0A517W5L7"/>